<accession>A0A1B1B806</accession>
<dbReference type="Proteomes" id="UP000092659">
    <property type="component" value="Chromosome"/>
</dbReference>
<dbReference type="KEGG" id="sgs:AVL59_39790"/>
<evidence type="ECO:0000313" key="2">
    <source>
        <dbReference type="Proteomes" id="UP000092659"/>
    </source>
</evidence>
<dbReference type="AlphaFoldDB" id="A0A1B1B806"/>
<sequence length="61" mass="6760">MDDLRLFLIEVQSSRLQPFFQPLLDLAHFGFAVPEHDEVIGVSTSTGVPSTERGAPFARCL</sequence>
<gene>
    <name evidence="1" type="ORF">AVL59_39790</name>
</gene>
<dbReference type="EMBL" id="CP016279">
    <property type="protein sequence ID" value="ANP54923.1"/>
    <property type="molecule type" value="Genomic_DNA"/>
</dbReference>
<reference evidence="1 2" key="1">
    <citation type="submission" date="2016-06" db="EMBL/GenBank/DDBJ databases">
        <title>Complete genome sequence of Streptomyces griseochromogenes ATCC 14511, the Blasticidin S producer.</title>
        <authorList>
            <person name="Wu L."/>
        </authorList>
    </citation>
    <scope>NUCLEOTIDE SEQUENCE [LARGE SCALE GENOMIC DNA]</scope>
    <source>
        <strain evidence="1 2">ATCC 14511</strain>
    </source>
</reference>
<name>A0A1B1B806_9ACTN</name>
<organism evidence="1 2">
    <name type="scientific">Streptomyces griseochromogenes</name>
    <dbReference type="NCBI Taxonomy" id="68214"/>
    <lineage>
        <taxon>Bacteria</taxon>
        <taxon>Bacillati</taxon>
        <taxon>Actinomycetota</taxon>
        <taxon>Actinomycetes</taxon>
        <taxon>Kitasatosporales</taxon>
        <taxon>Streptomycetaceae</taxon>
        <taxon>Streptomyces</taxon>
    </lineage>
</organism>
<protein>
    <submittedName>
        <fullName evidence="1">Uncharacterized protein</fullName>
    </submittedName>
</protein>
<proteinExistence type="predicted"/>
<evidence type="ECO:0000313" key="1">
    <source>
        <dbReference type="EMBL" id="ANP54923.1"/>
    </source>
</evidence>